<dbReference type="Proteomes" id="UP000465112">
    <property type="component" value="Chromosome 6"/>
</dbReference>
<keyword evidence="3" id="KW-1185">Reference proteome</keyword>
<sequence>MAVSSVLQEMFGSKRRGGHEKTNEKDADEDSVARSCCARRKIYNINTNGSEGPDNISVVVDGSTIVKVRLLGDFLH</sequence>
<name>A0A6A5F6C2_PERFL</name>
<dbReference type="AlphaFoldDB" id="A0A6A5F6C2"/>
<evidence type="ECO:0000256" key="1">
    <source>
        <dbReference type="SAM" id="MobiDB-lite"/>
    </source>
</evidence>
<evidence type="ECO:0000313" key="2">
    <source>
        <dbReference type="EMBL" id="KAF1388980.1"/>
    </source>
</evidence>
<reference evidence="2 3" key="1">
    <citation type="submission" date="2019-06" db="EMBL/GenBank/DDBJ databases">
        <title>A chromosome-scale genome assembly of the European perch, Perca fluviatilis.</title>
        <authorList>
            <person name="Roques C."/>
            <person name="Zahm M."/>
            <person name="Cabau C."/>
            <person name="Klopp C."/>
            <person name="Bouchez O."/>
            <person name="Donnadieu C."/>
            <person name="Kuhl H."/>
            <person name="Gislard M."/>
            <person name="Guendouz S."/>
            <person name="Journot L."/>
            <person name="Haffray P."/>
            <person name="Bestin A."/>
            <person name="Morvezen R."/>
            <person name="Feron R."/>
            <person name="Wen M."/>
            <person name="Jouanno E."/>
            <person name="Herpin A."/>
            <person name="Schartl M."/>
            <person name="Postlethwait J."/>
            <person name="Schaerlinger B."/>
            <person name="Chardard D."/>
            <person name="Lecocq T."/>
            <person name="Poncet C."/>
            <person name="Jaffrelo L."/>
            <person name="Lampietro C."/>
            <person name="Guiguen Y."/>
        </authorList>
    </citation>
    <scope>NUCLEOTIDE SEQUENCE [LARGE SCALE GENOMIC DNA]</scope>
    <source>
        <tissue evidence="2">Blood</tissue>
    </source>
</reference>
<evidence type="ECO:0000313" key="3">
    <source>
        <dbReference type="Proteomes" id="UP000465112"/>
    </source>
</evidence>
<protein>
    <submittedName>
        <fullName evidence="2">Uncharacterized protein</fullName>
    </submittedName>
</protein>
<dbReference type="EMBL" id="VHII01000006">
    <property type="protein sequence ID" value="KAF1388980.1"/>
    <property type="molecule type" value="Genomic_DNA"/>
</dbReference>
<organism evidence="2 3">
    <name type="scientific">Perca fluviatilis</name>
    <name type="common">European perch</name>
    <dbReference type="NCBI Taxonomy" id="8168"/>
    <lineage>
        <taxon>Eukaryota</taxon>
        <taxon>Metazoa</taxon>
        <taxon>Chordata</taxon>
        <taxon>Craniata</taxon>
        <taxon>Vertebrata</taxon>
        <taxon>Euteleostomi</taxon>
        <taxon>Actinopterygii</taxon>
        <taxon>Neopterygii</taxon>
        <taxon>Teleostei</taxon>
        <taxon>Neoteleostei</taxon>
        <taxon>Acanthomorphata</taxon>
        <taxon>Eupercaria</taxon>
        <taxon>Perciformes</taxon>
        <taxon>Percoidei</taxon>
        <taxon>Percidae</taxon>
        <taxon>Percinae</taxon>
        <taxon>Perca</taxon>
    </lineage>
</organism>
<feature type="region of interest" description="Disordered" evidence="1">
    <location>
        <begin position="1"/>
        <end position="31"/>
    </location>
</feature>
<comment type="caution">
    <text evidence="2">The sequence shown here is derived from an EMBL/GenBank/DDBJ whole genome shotgun (WGS) entry which is preliminary data.</text>
</comment>
<accession>A0A6A5F6C2</accession>
<proteinExistence type="predicted"/>
<gene>
    <name evidence="2" type="ORF">PFLUV_G00068680</name>
</gene>